<proteinExistence type="predicted"/>
<evidence type="ECO:0000313" key="1">
    <source>
        <dbReference type="EMBL" id="EGJ71356.1"/>
    </source>
</evidence>
<protein>
    <submittedName>
        <fullName evidence="1">Uncharacterized protein</fullName>
    </submittedName>
</protein>
<dbReference type="AlphaFoldDB" id="F3ZUB1"/>
<keyword evidence="2" id="KW-1185">Reference proteome</keyword>
<gene>
    <name evidence="1" type="ORF">Bcop_1152</name>
</gene>
<dbReference type="EMBL" id="CM001167">
    <property type="protein sequence ID" value="EGJ71356.1"/>
    <property type="molecule type" value="Genomic_DNA"/>
</dbReference>
<dbReference type="HOGENOM" id="CLU_2912698_0_0_10"/>
<accession>F3ZUB1</accession>
<reference evidence="1 2" key="1">
    <citation type="journal article" date="2011" name="Stand. Genomic Sci.">
        <title>Non-contiguous finished genome sequence of Bacteroides coprosuis type strain (PC139).</title>
        <authorList>
            <person name="Land M."/>
            <person name="Held B."/>
            <person name="Gronow S."/>
            <person name="Abt B."/>
            <person name="Lucas S."/>
            <person name="Del Rio T.G."/>
            <person name="Nolan M."/>
            <person name="Tice H."/>
            <person name="Cheng J.F."/>
            <person name="Pitluck S."/>
            <person name="Liolios K."/>
            <person name="Pagani I."/>
            <person name="Ivanova N."/>
            <person name="Mavromatis K."/>
            <person name="Mikhailova N."/>
            <person name="Pati A."/>
            <person name="Tapia R."/>
            <person name="Han C."/>
            <person name="Goodwin L."/>
            <person name="Chen A."/>
            <person name="Palaniappan K."/>
            <person name="Hauser L."/>
            <person name="Brambilla E.M."/>
            <person name="Rohde M."/>
            <person name="Goker M."/>
            <person name="Detter J.C."/>
            <person name="Woyke T."/>
            <person name="Bristow J."/>
            <person name="Eisen J.A."/>
            <person name="Markowitz V."/>
            <person name="Hugenholtz P."/>
            <person name="Kyrpides N.C."/>
            <person name="Klenk H.P."/>
            <person name="Lapidus A."/>
        </authorList>
    </citation>
    <scope>NUCLEOTIDE SEQUENCE</scope>
    <source>
        <strain evidence="1 2">DSM 18011</strain>
    </source>
</reference>
<organism evidence="1 2">
    <name type="scientific">Bacteroides coprosuis DSM 18011</name>
    <dbReference type="NCBI Taxonomy" id="679937"/>
    <lineage>
        <taxon>Bacteria</taxon>
        <taxon>Pseudomonadati</taxon>
        <taxon>Bacteroidota</taxon>
        <taxon>Bacteroidia</taxon>
        <taxon>Bacteroidales</taxon>
        <taxon>Bacteroidaceae</taxon>
        <taxon>Bacteroides</taxon>
    </lineage>
</organism>
<dbReference type="Proteomes" id="UP000018439">
    <property type="component" value="Chromosome"/>
</dbReference>
<name>F3ZUB1_9BACE</name>
<evidence type="ECO:0000313" key="2">
    <source>
        <dbReference type="Proteomes" id="UP000018439"/>
    </source>
</evidence>
<sequence length="61" mass="7141">MRGDRKGNYSFNMQRCTDYNKSYKRHQIGIDAFKKWGFSQSPIFQFSIGISSFKVKKIVLG</sequence>